<keyword evidence="2" id="KW-0378">Hydrolase</keyword>
<dbReference type="RefSeq" id="WP_133609647.1">
    <property type="nucleotide sequence ID" value="NZ_SNXW01000007.1"/>
</dbReference>
<keyword evidence="2" id="KW-0540">Nuclease</keyword>
<organism evidence="2 3">
    <name type="scientific">Aquabacterium commune</name>
    <dbReference type="NCBI Taxonomy" id="70586"/>
    <lineage>
        <taxon>Bacteria</taxon>
        <taxon>Pseudomonadati</taxon>
        <taxon>Pseudomonadota</taxon>
        <taxon>Betaproteobacteria</taxon>
        <taxon>Burkholderiales</taxon>
        <taxon>Aquabacterium</taxon>
    </lineage>
</organism>
<name>A0A4V3CV90_9BURK</name>
<gene>
    <name evidence="2" type="ORF">EV672_1078</name>
</gene>
<dbReference type="EMBL" id="SNXW01000007">
    <property type="protein sequence ID" value="TDP81578.1"/>
    <property type="molecule type" value="Genomic_DNA"/>
</dbReference>
<comment type="caution">
    <text evidence="2">The sequence shown here is derived from an EMBL/GenBank/DDBJ whole genome shotgun (WGS) entry which is preliminary data.</text>
</comment>
<protein>
    <submittedName>
        <fullName evidence="2">HNH endonuclease</fullName>
    </submittedName>
</protein>
<dbReference type="AlphaFoldDB" id="A0A4V3CV90"/>
<dbReference type="OrthoDB" id="5184303at2"/>
<dbReference type="Proteomes" id="UP000294593">
    <property type="component" value="Unassembled WGS sequence"/>
</dbReference>
<evidence type="ECO:0000313" key="3">
    <source>
        <dbReference type="Proteomes" id="UP000294593"/>
    </source>
</evidence>
<sequence>MRCIFCKGDSTQSRSVEHIMPESIGSKKRVLPAGVVCDKCNNYFARKVEQPILTHSWMRNVRAWQQVPNKKGTYPSLVGHIAGTDVAVNMRRTPNGKLQLSPEKGNDKSVLDAVIANGFEQPLIFTIEDDLPHREMSRFLCKMAYEAVAELFCSSPQGPYHLGSEPFFDNVREYARYGSNFQEWPFSHRRVFPHDTLMRHPSTNEWVQAGFGCGLFMNKRQETLFGFLFYGIEFVVNVGGPSIAGYHEWLEEHGGISPLVERLGCRLVLGEDQNHYLDGSCEVSKGLEFDKKHGYSPFKAEPNAV</sequence>
<dbReference type="GO" id="GO:0004519">
    <property type="term" value="F:endonuclease activity"/>
    <property type="evidence" value="ECO:0007669"/>
    <property type="project" value="UniProtKB-KW"/>
</dbReference>
<accession>A0A4V3CV90</accession>
<dbReference type="Pfam" id="PF14279">
    <property type="entry name" value="HNH_5"/>
    <property type="match status" value="1"/>
</dbReference>
<reference evidence="2 3" key="1">
    <citation type="submission" date="2019-03" db="EMBL/GenBank/DDBJ databases">
        <title>Genomic Encyclopedia of Type Strains, Phase IV (KMG-IV): sequencing the most valuable type-strain genomes for metagenomic binning, comparative biology and taxonomic classification.</title>
        <authorList>
            <person name="Goeker M."/>
        </authorList>
    </citation>
    <scope>NUCLEOTIDE SEQUENCE [LARGE SCALE GENOMIC DNA]</scope>
    <source>
        <strain evidence="2 3">DSM 11901</strain>
    </source>
</reference>
<evidence type="ECO:0000259" key="1">
    <source>
        <dbReference type="Pfam" id="PF14279"/>
    </source>
</evidence>
<feature type="domain" description="HNH endonuclease 5" evidence="1">
    <location>
        <begin position="3"/>
        <end position="55"/>
    </location>
</feature>
<evidence type="ECO:0000313" key="2">
    <source>
        <dbReference type="EMBL" id="TDP81578.1"/>
    </source>
</evidence>
<proteinExistence type="predicted"/>
<dbReference type="InterPro" id="IPR029471">
    <property type="entry name" value="HNH_5"/>
</dbReference>
<keyword evidence="2" id="KW-0255">Endonuclease</keyword>
<keyword evidence="3" id="KW-1185">Reference proteome</keyword>